<organism evidence="2 3">
    <name type="scientific">Coemansia guatemalensis</name>
    <dbReference type="NCBI Taxonomy" id="2761395"/>
    <lineage>
        <taxon>Eukaryota</taxon>
        <taxon>Fungi</taxon>
        <taxon>Fungi incertae sedis</taxon>
        <taxon>Zoopagomycota</taxon>
        <taxon>Kickxellomycotina</taxon>
        <taxon>Kickxellomycetes</taxon>
        <taxon>Kickxellales</taxon>
        <taxon>Kickxellaceae</taxon>
        <taxon>Coemansia</taxon>
    </lineage>
</organism>
<dbReference type="OrthoDB" id="5590815at2759"/>
<gene>
    <name evidence="2" type="ORF">H4R20_000835</name>
</gene>
<name>A0A9W8I703_9FUNG</name>
<comment type="caution">
    <text evidence="2">The sequence shown here is derived from an EMBL/GenBank/DDBJ whole genome shotgun (WGS) entry which is preliminary data.</text>
</comment>
<dbReference type="AlphaFoldDB" id="A0A9W8I703"/>
<accession>A0A9W8I703</accession>
<protein>
    <submittedName>
        <fullName evidence="2">Uncharacterized protein</fullName>
    </submittedName>
</protein>
<feature type="region of interest" description="Disordered" evidence="1">
    <location>
        <begin position="1"/>
        <end position="29"/>
    </location>
</feature>
<dbReference type="EMBL" id="JANBUO010000043">
    <property type="protein sequence ID" value="KAJ2808532.1"/>
    <property type="molecule type" value="Genomic_DNA"/>
</dbReference>
<feature type="region of interest" description="Disordered" evidence="1">
    <location>
        <begin position="59"/>
        <end position="96"/>
    </location>
</feature>
<sequence length="156" mass="16835">MVSMDKGKTQPEQSGGAASADNKAEDAQTSINKQFDAQIAAMQDMLKDLTAKVEVAERDAQDKVGQTDGIDGLSRQQQQTQPPQVSQGSVSSVSDALRDMTAVEKAVGDYETHLDHFLSRLDAMLDGDKQHIGAPPADKNTCATEMVDCDVKERRP</sequence>
<evidence type="ECO:0000313" key="2">
    <source>
        <dbReference type="EMBL" id="KAJ2808532.1"/>
    </source>
</evidence>
<feature type="compositionally biased region" description="Low complexity" evidence="1">
    <location>
        <begin position="74"/>
        <end position="94"/>
    </location>
</feature>
<dbReference type="Proteomes" id="UP001140094">
    <property type="component" value="Unassembled WGS sequence"/>
</dbReference>
<keyword evidence="3" id="KW-1185">Reference proteome</keyword>
<reference evidence="2" key="1">
    <citation type="submission" date="2022-07" db="EMBL/GenBank/DDBJ databases">
        <title>Phylogenomic reconstructions and comparative analyses of Kickxellomycotina fungi.</title>
        <authorList>
            <person name="Reynolds N.K."/>
            <person name="Stajich J.E."/>
            <person name="Barry K."/>
            <person name="Grigoriev I.V."/>
            <person name="Crous P."/>
            <person name="Smith M.E."/>
        </authorList>
    </citation>
    <scope>NUCLEOTIDE SEQUENCE</scope>
    <source>
        <strain evidence="2">NRRL 1565</strain>
    </source>
</reference>
<evidence type="ECO:0000313" key="3">
    <source>
        <dbReference type="Proteomes" id="UP001140094"/>
    </source>
</evidence>
<evidence type="ECO:0000256" key="1">
    <source>
        <dbReference type="SAM" id="MobiDB-lite"/>
    </source>
</evidence>
<proteinExistence type="predicted"/>